<dbReference type="InterPro" id="IPR008984">
    <property type="entry name" value="SMAD_FHA_dom_sf"/>
</dbReference>
<reference evidence="2 3" key="1">
    <citation type="submission" date="2020-01" db="EMBL/GenBank/DDBJ databases">
        <title>Genome sequencing of strain KACC 21265.</title>
        <authorList>
            <person name="Heo J."/>
            <person name="Kim S.-J."/>
            <person name="Kim J.-S."/>
            <person name="Hong S.-B."/>
            <person name="Kwon S.-W."/>
        </authorList>
    </citation>
    <scope>NUCLEOTIDE SEQUENCE [LARGE SCALE GENOMIC DNA]</scope>
    <source>
        <strain evidence="2 3">KACC 21265</strain>
    </source>
</reference>
<dbReference type="PANTHER" id="PTHR23308">
    <property type="entry name" value="NUCLEAR INHIBITOR OF PROTEIN PHOSPHATASE-1"/>
    <property type="match status" value="1"/>
</dbReference>
<dbReference type="KEGG" id="xyk:GT347_13925"/>
<dbReference type="SUPFAM" id="SSF49879">
    <property type="entry name" value="SMAD/FHA domain"/>
    <property type="match status" value="2"/>
</dbReference>
<keyword evidence="3" id="KW-1185">Reference proteome</keyword>
<evidence type="ECO:0000313" key="3">
    <source>
        <dbReference type="Proteomes" id="UP000464787"/>
    </source>
</evidence>
<dbReference type="CDD" id="cd00060">
    <property type="entry name" value="FHA"/>
    <property type="match status" value="1"/>
</dbReference>
<organism evidence="2 3">
    <name type="scientific">Xylophilus rhododendri</name>
    <dbReference type="NCBI Taxonomy" id="2697032"/>
    <lineage>
        <taxon>Bacteria</taxon>
        <taxon>Pseudomonadati</taxon>
        <taxon>Pseudomonadota</taxon>
        <taxon>Betaproteobacteria</taxon>
        <taxon>Burkholderiales</taxon>
        <taxon>Xylophilus</taxon>
    </lineage>
</organism>
<evidence type="ECO:0000313" key="2">
    <source>
        <dbReference type="EMBL" id="QHI98989.1"/>
    </source>
</evidence>
<evidence type="ECO:0000259" key="1">
    <source>
        <dbReference type="PROSITE" id="PS50006"/>
    </source>
</evidence>
<gene>
    <name evidence="2" type="ORF">GT347_13925</name>
</gene>
<proteinExistence type="predicted"/>
<dbReference type="PROSITE" id="PS50006">
    <property type="entry name" value="FHA_DOMAIN"/>
    <property type="match status" value="1"/>
</dbReference>
<dbReference type="AlphaFoldDB" id="A0A857J7D5"/>
<dbReference type="Proteomes" id="UP000464787">
    <property type="component" value="Chromosome"/>
</dbReference>
<accession>A0A857J7D5</accession>
<dbReference type="Gene3D" id="2.60.200.20">
    <property type="match status" value="1"/>
</dbReference>
<sequence>MARMLMSLEGVALREVELTKEYTTFGRRPYSDVVIDNLAVSGEHAAVRRVGRDMVVEDLNSTNGTFVNGRPARRQVLRHGDVVEIGRYRLHFEADAATAGDEPAPPPAAEDYSYSTLPPFRHSEMAPTFFPDTAMAGDAPPVQTGSIKVLSGAATGKSVELVKVVTTIGKAGVGVASITRRAHGFALAHVEGAAVPTVNGNAVGNAPVMLRHGDTVELAGIRMQFAQGAG</sequence>
<dbReference type="InterPro" id="IPR000253">
    <property type="entry name" value="FHA_dom"/>
</dbReference>
<feature type="domain" description="FHA" evidence="1">
    <location>
        <begin position="23"/>
        <end position="72"/>
    </location>
</feature>
<dbReference type="Pfam" id="PF00498">
    <property type="entry name" value="FHA"/>
    <property type="match status" value="1"/>
</dbReference>
<name>A0A857J7D5_9BURK</name>
<dbReference type="EMBL" id="CP047650">
    <property type="protein sequence ID" value="QHI98989.1"/>
    <property type="molecule type" value="Genomic_DNA"/>
</dbReference>
<dbReference type="SMART" id="SM00240">
    <property type="entry name" value="FHA"/>
    <property type="match status" value="1"/>
</dbReference>
<protein>
    <submittedName>
        <fullName evidence="2">FHA domain-containing protein</fullName>
    </submittedName>
</protein>
<dbReference type="InterPro" id="IPR050923">
    <property type="entry name" value="Cell_Proc_Reg/RNA_Proc"/>
</dbReference>